<dbReference type="InterPro" id="IPR007219">
    <property type="entry name" value="XnlR_reg_dom"/>
</dbReference>
<feature type="compositionally biased region" description="Polar residues" evidence="4">
    <location>
        <begin position="132"/>
        <end position="144"/>
    </location>
</feature>
<feature type="compositionally biased region" description="Basic and acidic residues" evidence="4">
    <location>
        <begin position="652"/>
        <end position="665"/>
    </location>
</feature>
<accession>A0A0P1BI23</accession>
<dbReference type="InterPro" id="IPR050613">
    <property type="entry name" value="Sec_Metabolite_Reg"/>
</dbReference>
<feature type="region of interest" description="Disordered" evidence="4">
    <location>
        <begin position="652"/>
        <end position="671"/>
    </location>
</feature>
<evidence type="ECO:0000256" key="1">
    <source>
        <dbReference type="ARBA" id="ARBA00004123"/>
    </source>
</evidence>
<evidence type="ECO:0000256" key="4">
    <source>
        <dbReference type="SAM" id="MobiDB-lite"/>
    </source>
</evidence>
<evidence type="ECO:0000256" key="2">
    <source>
        <dbReference type="ARBA" id="ARBA00022723"/>
    </source>
</evidence>
<sequence>MGLKRQFDGAHRASEEKRAAAPSHQNPSAKPNPKAKSTPLKRATADGTLSCAECRRLKFKCDRRWPCSKCRERNCAHLCPDNTLETRKVRTSSAKTDDALLQRIALLEKTVERFVGGTGDARPAAYGGVSQDARQSTTLASNASARPPLTGPYSADEERMQHAALHSLADAAIQPRESAESSYATSTISPNGGIPTSCQSAGPEALDSRGRGTLALSRDGRTYYVGPNAQSLYFARDTQRQEESDVYTRPGSPVPPVGNALGARGEPVASPYENDPGSTMIGTWTTPGICSPHSSSAIIAHLRPQLPSREQAKHLTDLYFINMIMWEPISRQEYDQSIFDLFYANTSVSCALEGNVEVDRTDQSALHPHRLAILFAVLSIGTIFDVRSAAEPEASREYYSYSWAALSLSNVTEAPSLEALIALHLIGFYLNSRRGGRYVESYWGISGLAMRLAIAMGLHRDPGTWNLPQPLTQRRRRVFWELWSLDCFRAIAFCRPPALFAHHMDVEAPQQWDMDDPFITANGVFHAMKCKINIINSGMLDQCLCSNKAEYTDILNYDGQFRAWLDSTPPQMQPTVVRPKGPSREDEAAFLAKAERDNARREAEMSSSQPATIETMRNDLQAHVHVFNCHQSLLLLHRAWFARELHRLDRTQDDSAHASKARQSDSDPLTSPCAKSITTVLDAGASIIELVRSAFVQHTYAVLRQYYMWVAAFSAAAVQSLWVVRCPGHPLSKAALLSLEHATNLFTAGARLHETLSNPLNTLRRLLRKADLAMAVATGSIALRKGSLRAVHDGQEEDGDSGHRTRGTSSSDGEDGGELDLVGEETRLLSDRRVSDSRADYSQQLGLRTGARRMPTSKMDDESSRNAGRGSLHELVPTVPKGDPRSAVDTSQGLATLAYPLESLHSSAQDPNSGVSYAPIDFDAESFAGLDDAGQLLNLLSSGLPWDGWDFPQVGAQF</sequence>
<evidence type="ECO:0000256" key="3">
    <source>
        <dbReference type="ARBA" id="ARBA00023242"/>
    </source>
</evidence>
<proteinExistence type="predicted"/>
<dbReference type="PROSITE" id="PS00463">
    <property type="entry name" value="ZN2_CY6_FUNGAL_1"/>
    <property type="match status" value="1"/>
</dbReference>
<feature type="compositionally biased region" description="Acidic residues" evidence="4">
    <location>
        <begin position="812"/>
        <end position="823"/>
    </location>
</feature>
<dbReference type="Gene3D" id="4.10.240.10">
    <property type="entry name" value="Zn(2)-C6 fungal-type DNA-binding domain"/>
    <property type="match status" value="1"/>
</dbReference>
<evidence type="ECO:0000313" key="7">
    <source>
        <dbReference type="Proteomes" id="UP000054845"/>
    </source>
</evidence>
<reference evidence="6 7" key="1">
    <citation type="submission" date="2014-09" db="EMBL/GenBank/DDBJ databases">
        <authorList>
            <person name="Magalhaes I.L.F."/>
            <person name="Oliveira U."/>
            <person name="Santos F.R."/>
            <person name="Vidigal T.H.D.A."/>
            <person name="Brescovit A.D."/>
            <person name="Santos A.J."/>
        </authorList>
    </citation>
    <scope>NUCLEOTIDE SEQUENCE [LARGE SCALE GENOMIC DNA]</scope>
</reference>
<protein>
    <recommendedName>
        <fullName evidence="5">Zn(2)-C6 fungal-type domain-containing protein</fullName>
    </recommendedName>
</protein>
<dbReference type="InterPro" id="IPR036864">
    <property type="entry name" value="Zn2-C6_fun-type_DNA-bd_sf"/>
</dbReference>
<feature type="compositionally biased region" description="Basic and acidic residues" evidence="4">
    <location>
        <begin position="1"/>
        <end position="19"/>
    </location>
</feature>
<evidence type="ECO:0000313" key="6">
    <source>
        <dbReference type="EMBL" id="CEH15641.1"/>
    </source>
</evidence>
<feature type="compositionally biased region" description="Basic and acidic residues" evidence="4">
    <location>
        <begin position="824"/>
        <end position="839"/>
    </location>
</feature>
<dbReference type="CDD" id="cd00067">
    <property type="entry name" value="GAL4"/>
    <property type="match status" value="1"/>
</dbReference>
<feature type="compositionally biased region" description="Polar residues" evidence="4">
    <location>
        <begin position="180"/>
        <end position="200"/>
    </location>
</feature>
<comment type="subcellular location">
    <subcellularLocation>
        <location evidence="1">Nucleus</location>
    </subcellularLocation>
</comment>
<dbReference type="OrthoDB" id="424974at2759"/>
<dbReference type="Pfam" id="PF04082">
    <property type="entry name" value="Fungal_trans"/>
    <property type="match status" value="1"/>
</dbReference>
<feature type="region of interest" description="Disordered" evidence="4">
    <location>
        <begin position="118"/>
        <end position="154"/>
    </location>
</feature>
<organism evidence="6 7">
    <name type="scientific">Ceraceosorus bombacis</name>
    <dbReference type="NCBI Taxonomy" id="401625"/>
    <lineage>
        <taxon>Eukaryota</taxon>
        <taxon>Fungi</taxon>
        <taxon>Dikarya</taxon>
        <taxon>Basidiomycota</taxon>
        <taxon>Ustilaginomycotina</taxon>
        <taxon>Exobasidiomycetes</taxon>
        <taxon>Ceraceosorales</taxon>
        <taxon>Ceraceosoraceae</taxon>
        <taxon>Ceraceosorus</taxon>
    </lineage>
</organism>
<feature type="region of interest" description="Disordered" evidence="4">
    <location>
        <begin position="175"/>
        <end position="210"/>
    </location>
</feature>
<dbReference type="AlphaFoldDB" id="A0A0P1BI23"/>
<keyword evidence="7" id="KW-1185">Reference proteome</keyword>
<feature type="region of interest" description="Disordered" evidence="4">
    <location>
        <begin position="1"/>
        <end position="42"/>
    </location>
</feature>
<dbReference type="PANTHER" id="PTHR31001:SF56">
    <property type="entry name" value="ZN(2)-C6 FUNGAL-TYPE DOMAIN-CONTAINING PROTEIN"/>
    <property type="match status" value="1"/>
</dbReference>
<keyword evidence="2" id="KW-0479">Metal-binding</keyword>
<evidence type="ECO:0000259" key="5">
    <source>
        <dbReference type="PROSITE" id="PS50048"/>
    </source>
</evidence>
<dbReference type="SMART" id="SM00906">
    <property type="entry name" value="Fungal_trans"/>
    <property type="match status" value="1"/>
</dbReference>
<dbReference type="STRING" id="401625.A0A0P1BI23"/>
<feature type="region of interest" description="Disordered" evidence="4">
    <location>
        <begin position="236"/>
        <end position="255"/>
    </location>
</feature>
<dbReference type="CDD" id="cd12148">
    <property type="entry name" value="fungal_TF_MHR"/>
    <property type="match status" value="1"/>
</dbReference>
<dbReference type="GO" id="GO:0005634">
    <property type="term" value="C:nucleus"/>
    <property type="evidence" value="ECO:0007669"/>
    <property type="project" value="UniProtKB-SubCell"/>
</dbReference>
<dbReference type="PANTHER" id="PTHR31001">
    <property type="entry name" value="UNCHARACTERIZED TRANSCRIPTIONAL REGULATORY PROTEIN"/>
    <property type="match status" value="1"/>
</dbReference>
<dbReference type="GO" id="GO:0006351">
    <property type="term" value="P:DNA-templated transcription"/>
    <property type="evidence" value="ECO:0007669"/>
    <property type="project" value="InterPro"/>
</dbReference>
<dbReference type="Proteomes" id="UP000054845">
    <property type="component" value="Unassembled WGS sequence"/>
</dbReference>
<dbReference type="EMBL" id="CCYA01000267">
    <property type="protein sequence ID" value="CEH15641.1"/>
    <property type="molecule type" value="Genomic_DNA"/>
</dbReference>
<dbReference type="GO" id="GO:0008270">
    <property type="term" value="F:zinc ion binding"/>
    <property type="evidence" value="ECO:0007669"/>
    <property type="project" value="InterPro"/>
</dbReference>
<dbReference type="SMART" id="SM00066">
    <property type="entry name" value="GAL4"/>
    <property type="match status" value="1"/>
</dbReference>
<name>A0A0P1BI23_9BASI</name>
<keyword evidence="3" id="KW-0539">Nucleus</keyword>
<dbReference type="PROSITE" id="PS50048">
    <property type="entry name" value="ZN2_CY6_FUNGAL_2"/>
    <property type="match status" value="1"/>
</dbReference>
<feature type="region of interest" description="Disordered" evidence="4">
    <location>
        <begin position="787"/>
        <end position="889"/>
    </location>
</feature>
<feature type="domain" description="Zn(2)-C6 fungal-type" evidence="5">
    <location>
        <begin position="50"/>
        <end position="79"/>
    </location>
</feature>
<dbReference type="GO" id="GO:0000981">
    <property type="term" value="F:DNA-binding transcription factor activity, RNA polymerase II-specific"/>
    <property type="evidence" value="ECO:0007669"/>
    <property type="project" value="InterPro"/>
</dbReference>
<dbReference type="InterPro" id="IPR001138">
    <property type="entry name" value="Zn2Cys6_DnaBD"/>
</dbReference>
<dbReference type="GO" id="GO:0003677">
    <property type="term" value="F:DNA binding"/>
    <property type="evidence" value="ECO:0007669"/>
    <property type="project" value="InterPro"/>
</dbReference>
<dbReference type="SUPFAM" id="SSF57701">
    <property type="entry name" value="Zn2/Cys6 DNA-binding domain"/>
    <property type="match status" value="1"/>
</dbReference>